<dbReference type="FunFam" id="3.90.226.10:FF:000017">
    <property type="entry name" value="Propionyl-CoA carboxylase subunit beta 5"/>
    <property type="match status" value="1"/>
</dbReference>
<dbReference type="Pfam" id="PF01039">
    <property type="entry name" value="Carboxyl_trans"/>
    <property type="match status" value="1"/>
</dbReference>
<dbReference type="FunFam" id="3.90.226.10:FF:000016">
    <property type="entry name" value="Propionyl-CoA carboxylase, beta subunit"/>
    <property type="match status" value="1"/>
</dbReference>
<dbReference type="InterPro" id="IPR029045">
    <property type="entry name" value="ClpP/crotonase-like_dom_sf"/>
</dbReference>
<gene>
    <name evidence="5" type="ORF">EYQ16_03120</name>
</gene>
<comment type="caution">
    <text evidence="5">The sequence shown here is derived from an EMBL/GenBank/DDBJ whole genome shotgun (WGS) entry which is preliminary data.</text>
</comment>
<dbReference type="Proteomes" id="UP000589516">
    <property type="component" value="Unassembled WGS sequence"/>
</dbReference>
<dbReference type="PANTHER" id="PTHR43842">
    <property type="entry name" value="PROPIONYL-COA CARBOXYLASE BETA CHAIN"/>
    <property type="match status" value="1"/>
</dbReference>
<dbReference type="PROSITE" id="PS50980">
    <property type="entry name" value="COA_CT_NTER"/>
    <property type="match status" value="1"/>
</dbReference>
<feature type="domain" description="CoA carboxyltransferase C-terminal" evidence="4">
    <location>
        <begin position="261"/>
        <end position="496"/>
    </location>
</feature>
<dbReference type="InterPro" id="IPR011763">
    <property type="entry name" value="COA_CT_C"/>
</dbReference>
<reference evidence="6" key="1">
    <citation type="journal article" date="2019" name="bioRxiv">
        <title>Genome diversification in globally distributed novel marine Proteobacteria is linked to environmental adaptation.</title>
        <authorList>
            <person name="Zhou Z."/>
            <person name="Tran P.Q."/>
            <person name="Kieft K."/>
            <person name="Anantharaman K."/>
        </authorList>
    </citation>
    <scope>NUCLEOTIDE SEQUENCE [LARGE SCALE GENOMIC DNA]</scope>
</reference>
<comment type="similarity">
    <text evidence="1">Belongs to the AccD/PCCB family.</text>
</comment>
<dbReference type="PANTHER" id="PTHR43842:SF2">
    <property type="entry name" value="PROPIONYL-COA CARBOXYLASE BETA CHAIN, MITOCHONDRIAL"/>
    <property type="match status" value="1"/>
</dbReference>
<dbReference type="GO" id="GO:0004658">
    <property type="term" value="F:propionyl-CoA carboxylase activity"/>
    <property type="evidence" value="ECO:0007669"/>
    <property type="project" value="TreeGrafter"/>
</dbReference>
<evidence type="ECO:0000256" key="2">
    <source>
        <dbReference type="SAM" id="MobiDB-lite"/>
    </source>
</evidence>
<evidence type="ECO:0000313" key="5">
    <source>
        <dbReference type="EMBL" id="HIG63494.1"/>
    </source>
</evidence>
<evidence type="ECO:0000259" key="3">
    <source>
        <dbReference type="PROSITE" id="PS50980"/>
    </source>
</evidence>
<name>A0A7C7ZDG5_9ARCH</name>
<organism evidence="5 6">
    <name type="scientific">Marine Group III euryarchaeote</name>
    <dbReference type="NCBI Taxonomy" id="2173149"/>
    <lineage>
        <taxon>Archaea</taxon>
        <taxon>Methanobacteriati</taxon>
        <taxon>Thermoplasmatota</taxon>
        <taxon>Thermoplasmata</taxon>
        <taxon>Candidatus Thermoprofundales</taxon>
    </lineage>
</organism>
<evidence type="ECO:0000313" key="6">
    <source>
        <dbReference type="Proteomes" id="UP000589516"/>
    </source>
</evidence>
<feature type="compositionally biased region" description="Basic and acidic residues" evidence="2">
    <location>
        <begin position="254"/>
        <end position="267"/>
    </location>
</feature>
<dbReference type="GO" id="GO:0009317">
    <property type="term" value="C:acetyl-CoA carboxylase complex"/>
    <property type="evidence" value="ECO:0007669"/>
    <property type="project" value="TreeGrafter"/>
</dbReference>
<proteinExistence type="inferred from homology"/>
<evidence type="ECO:0000259" key="4">
    <source>
        <dbReference type="PROSITE" id="PS50989"/>
    </source>
</evidence>
<dbReference type="Gene3D" id="3.90.226.10">
    <property type="entry name" value="2-enoyl-CoA Hydratase, Chain A, domain 1"/>
    <property type="match status" value="2"/>
</dbReference>
<accession>A0A7C7ZDG5</accession>
<sequence length="514" mass="56270">MTTRERIEELEQRLAEAQRSDAARVEKQHAAGKLTARERMELLLDDGSFVELDALAKHRSASFGMEKRRPPGDGVVTGHGTIEGRPVYIFAQDFTVFGGALGEVHAKKICKVMDLATRMGAPVIGLNDSGGARIQEGVVSLGGYAEIFWRNVQSSGVVPQISLILGPCAGGAVYSPAITDFVIMAEGTSHMFITGPDVIKTVTHEKIGFEELGGAETHGSLSGVAHLTVPDEQAAFVELRRLLAFLPQNNLEQPPRREPPSGDERLPQLDSLMPDNSNTPYDIREVITAVGDEGDFLELQSDWAQNMVIGFARLGGYPVGIVANQPQHLAGCLDIDASVKGARFVRFCDAFNLPLITFVDVPGFLPGREQEHGGIIRHGAKLLYAFAEASVPKLTVITRKAYGGAYDVMASKHIRADLNLAWPTAEIAVMGSEGAVNIIFRKELAAASDPDRKRRELTDEYREKFASPWIAAEMGYIDRVIFPRDTRVELLRGLERFGSKREPRPKRKHGNIPL</sequence>
<dbReference type="PROSITE" id="PS50989">
    <property type="entry name" value="COA_CT_CTER"/>
    <property type="match status" value="1"/>
</dbReference>
<dbReference type="AlphaFoldDB" id="A0A7C7ZDG5"/>
<feature type="domain" description="CoA carboxyltransferase N-terminal" evidence="3">
    <location>
        <begin position="3"/>
        <end position="258"/>
    </location>
</feature>
<dbReference type="SUPFAM" id="SSF52096">
    <property type="entry name" value="ClpP/crotonase"/>
    <property type="match status" value="2"/>
</dbReference>
<dbReference type="InterPro" id="IPR034733">
    <property type="entry name" value="AcCoA_carboxyl_beta"/>
</dbReference>
<dbReference type="EMBL" id="DUAV01000022">
    <property type="protein sequence ID" value="HIG63494.1"/>
    <property type="molecule type" value="Genomic_DNA"/>
</dbReference>
<dbReference type="InterPro" id="IPR011762">
    <property type="entry name" value="COA_CT_N"/>
</dbReference>
<protein>
    <submittedName>
        <fullName evidence="5">Acyl-CoA carboxylase subunit beta</fullName>
    </submittedName>
</protein>
<dbReference type="InterPro" id="IPR051047">
    <property type="entry name" value="AccD/PCCB"/>
</dbReference>
<feature type="region of interest" description="Disordered" evidence="2">
    <location>
        <begin position="250"/>
        <end position="279"/>
    </location>
</feature>
<evidence type="ECO:0000256" key="1">
    <source>
        <dbReference type="ARBA" id="ARBA00006102"/>
    </source>
</evidence>